<proteinExistence type="predicted"/>
<protein>
    <recommendedName>
        <fullName evidence="3">DUF2281 domain-containing protein</fullName>
    </recommendedName>
</protein>
<keyword evidence="2" id="KW-1185">Reference proteome</keyword>
<gene>
    <name evidence="1" type="ORF">EKO24_005285</name>
</gene>
<evidence type="ECO:0000313" key="2">
    <source>
        <dbReference type="Proteomes" id="UP000733744"/>
    </source>
</evidence>
<dbReference type="Proteomes" id="UP000733744">
    <property type="component" value="Unassembled WGS sequence"/>
</dbReference>
<accession>A0ABY3CDY4</accession>
<sequence>MLQEQIINEINHIPDDKLNELYDLIHYFRLGLLYEQQELSAKNTYPLRGVKIRYDEPFESVAENDWNALK</sequence>
<evidence type="ECO:0000313" key="1">
    <source>
        <dbReference type="EMBL" id="TRX00734.1"/>
    </source>
</evidence>
<name>A0ABY3CDY4_9GAMM</name>
<organism evidence="1 2">
    <name type="scientific">Candidatus Methylobacter oryzae</name>
    <dbReference type="NCBI Taxonomy" id="2497749"/>
    <lineage>
        <taxon>Bacteria</taxon>
        <taxon>Pseudomonadati</taxon>
        <taxon>Pseudomonadota</taxon>
        <taxon>Gammaproteobacteria</taxon>
        <taxon>Methylococcales</taxon>
        <taxon>Methylococcaceae</taxon>
        <taxon>Methylobacter</taxon>
    </lineage>
</organism>
<comment type="caution">
    <text evidence="1">The sequence shown here is derived from an EMBL/GenBank/DDBJ whole genome shotgun (WGS) entry which is preliminary data.</text>
</comment>
<dbReference type="RefSeq" id="WP_127026828.1">
    <property type="nucleotide sequence ID" value="NZ_RYFG02000025.1"/>
</dbReference>
<reference evidence="1 2" key="1">
    <citation type="journal article" date="2019" name="Antonie Van Leeuwenhoek">
        <title>Description of 'Ca. Methylobacter oryzae' KRF1, a novel species from the environmentally important Methylobacter clade 2.</title>
        <authorList>
            <person name="Khatri K."/>
            <person name="Mohite J.A."/>
            <person name="Pandit P.S."/>
            <person name="Bahulikar R."/>
            <person name="Rahalkar M.C."/>
        </authorList>
    </citation>
    <scope>NUCLEOTIDE SEQUENCE [LARGE SCALE GENOMIC DNA]</scope>
    <source>
        <strain evidence="1 2">KRF1</strain>
    </source>
</reference>
<dbReference type="EMBL" id="RYFG02000025">
    <property type="protein sequence ID" value="TRX00734.1"/>
    <property type="molecule type" value="Genomic_DNA"/>
</dbReference>
<evidence type="ECO:0008006" key="3">
    <source>
        <dbReference type="Google" id="ProtNLM"/>
    </source>
</evidence>